<protein>
    <recommendedName>
        <fullName evidence="3">sphingolipid 4-desaturase</fullName>
        <ecNumber evidence="3">1.14.19.17</ecNumber>
    </recommendedName>
</protein>
<evidence type="ECO:0000256" key="4">
    <source>
        <dbReference type="ARBA" id="ARBA00022692"/>
    </source>
</evidence>
<comment type="subcellular location">
    <subcellularLocation>
        <location evidence="1">Membrane</location>
        <topology evidence="1">Multi-pass membrane protein</topology>
    </subcellularLocation>
</comment>
<organism evidence="12 13">
    <name type="scientific">Caenorhabditis auriculariae</name>
    <dbReference type="NCBI Taxonomy" id="2777116"/>
    <lineage>
        <taxon>Eukaryota</taxon>
        <taxon>Metazoa</taxon>
        <taxon>Ecdysozoa</taxon>
        <taxon>Nematoda</taxon>
        <taxon>Chromadorea</taxon>
        <taxon>Rhabditida</taxon>
        <taxon>Rhabditina</taxon>
        <taxon>Rhabditomorpha</taxon>
        <taxon>Rhabditoidea</taxon>
        <taxon>Rhabditidae</taxon>
        <taxon>Peloderinae</taxon>
        <taxon>Caenorhabditis</taxon>
    </lineage>
</organism>
<evidence type="ECO:0000313" key="12">
    <source>
        <dbReference type="EMBL" id="CAD6195249.1"/>
    </source>
</evidence>
<feature type="transmembrane region" description="Helical" evidence="9">
    <location>
        <begin position="646"/>
        <end position="664"/>
    </location>
</feature>
<keyword evidence="13" id="KW-1185">Reference proteome</keyword>
<evidence type="ECO:0000256" key="8">
    <source>
        <dbReference type="ARBA" id="ARBA00023136"/>
    </source>
</evidence>
<dbReference type="EMBL" id="CAJGYM010000053">
    <property type="protein sequence ID" value="CAD6195249.1"/>
    <property type="molecule type" value="Genomic_DNA"/>
</dbReference>
<dbReference type="PANTHER" id="PTHR12879">
    <property type="entry name" value="SPHINGOLIPID DELTA 4 DESATURASE/C-4 HYDROXYLASE PROTEIN DES2"/>
    <property type="match status" value="1"/>
</dbReference>
<dbReference type="SMART" id="SM01269">
    <property type="entry name" value="Lipid_DES"/>
    <property type="match status" value="1"/>
</dbReference>
<dbReference type="GO" id="GO:0016020">
    <property type="term" value="C:membrane"/>
    <property type="evidence" value="ECO:0007669"/>
    <property type="project" value="UniProtKB-SubCell"/>
</dbReference>
<evidence type="ECO:0000256" key="7">
    <source>
        <dbReference type="ARBA" id="ARBA00023098"/>
    </source>
</evidence>
<dbReference type="InterPro" id="IPR005804">
    <property type="entry name" value="FA_desaturase_dom"/>
</dbReference>
<keyword evidence="7" id="KW-0443">Lipid metabolism</keyword>
<dbReference type="PANTHER" id="PTHR12879:SF20">
    <property type="entry name" value="SPHINGOLIPID DELTA(4)-DESATURASE_C4-MONOOXYGENASE-RELATED"/>
    <property type="match status" value="1"/>
</dbReference>
<keyword evidence="6" id="KW-0560">Oxidoreductase</keyword>
<dbReference type="Pfam" id="PF00487">
    <property type="entry name" value="FA_desaturase"/>
    <property type="match status" value="1"/>
</dbReference>
<evidence type="ECO:0000256" key="3">
    <source>
        <dbReference type="ARBA" id="ARBA00012021"/>
    </source>
</evidence>
<dbReference type="GO" id="GO:0046513">
    <property type="term" value="P:ceramide biosynthetic process"/>
    <property type="evidence" value="ECO:0007669"/>
    <property type="project" value="TreeGrafter"/>
</dbReference>
<evidence type="ECO:0000256" key="6">
    <source>
        <dbReference type="ARBA" id="ARBA00023002"/>
    </source>
</evidence>
<evidence type="ECO:0000256" key="9">
    <source>
        <dbReference type="SAM" id="Phobius"/>
    </source>
</evidence>
<reference evidence="12" key="1">
    <citation type="submission" date="2020-10" db="EMBL/GenBank/DDBJ databases">
        <authorList>
            <person name="Kikuchi T."/>
        </authorList>
    </citation>
    <scope>NUCLEOTIDE SEQUENCE</scope>
    <source>
        <strain evidence="12">NKZ352</strain>
    </source>
</reference>
<feature type="chain" id="PRO_5035736125" description="sphingolipid 4-desaturase" evidence="10">
    <location>
        <begin position="21"/>
        <end position="847"/>
    </location>
</feature>
<dbReference type="Pfam" id="PF08557">
    <property type="entry name" value="Lipid_DES"/>
    <property type="match status" value="1"/>
</dbReference>
<dbReference type="InterPro" id="IPR013866">
    <property type="entry name" value="Sphingolipid_d4-desaturase_N"/>
</dbReference>
<evidence type="ECO:0000256" key="1">
    <source>
        <dbReference type="ARBA" id="ARBA00004141"/>
    </source>
</evidence>
<keyword evidence="10" id="KW-0732">Signal</keyword>
<accession>A0A8S1HH25</accession>
<dbReference type="OrthoDB" id="200948at2759"/>
<dbReference type="GO" id="GO:0042284">
    <property type="term" value="F:sphingolipid delta-4 desaturase activity"/>
    <property type="evidence" value="ECO:0007669"/>
    <property type="project" value="UniProtKB-EC"/>
</dbReference>
<feature type="domain" description="Sphingolipid delta4-desaturase N-terminal" evidence="11">
    <location>
        <begin position="491"/>
        <end position="529"/>
    </location>
</feature>
<comment type="caution">
    <text evidence="12">The sequence shown here is derived from an EMBL/GenBank/DDBJ whole genome shotgun (WGS) entry which is preliminary data.</text>
</comment>
<evidence type="ECO:0000256" key="10">
    <source>
        <dbReference type="SAM" id="SignalP"/>
    </source>
</evidence>
<dbReference type="CDD" id="cd03508">
    <property type="entry name" value="Delta4-sphingolipid-FADS-like"/>
    <property type="match status" value="1"/>
</dbReference>
<feature type="signal peptide" evidence="10">
    <location>
        <begin position="1"/>
        <end position="20"/>
    </location>
</feature>
<proteinExistence type="inferred from homology"/>
<dbReference type="Proteomes" id="UP000835052">
    <property type="component" value="Unassembled WGS sequence"/>
</dbReference>
<keyword evidence="5 9" id="KW-1133">Transmembrane helix</keyword>
<evidence type="ECO:0000259" key="11">
    <source>
        <dbReference type="SMART" id="SM01269"/>
    </source>
</evidence>
<evidence type="ECO:0000256" key="2">
    <source>
        <dbReference type="ARBA" id="ARBA00006146"/>
    </source>
</evidence>
<dbReference type="EC" id="1.14.19.17" evidence="3"/>
<evidence type="ECO:0000313" key="13">
    <source>
        <dbReference type="Proteomes" id="UP000835052"/>
    </source>
</evidence>
<comment type="similarity">
    <text evidence="2">Belongs to the fatty acid desaturase type 1 family. DEGS subfamily.</text>
</comment>
<keyword evidence="8 9" id="KW-0472">Membrane</keyword>
<sequence>MFKDIALLLVGLASLSMAEGLKCQNCYSANSQACLTAPDCEADFCLYEQIVQSGGRVYIRKTCATSDSYRFDDGVAVTQYNQCVTKTTGVGQYYIMLCNSGDYCNTNCVTRPPVQPTTLAPIGPVPAGGPVTCYNCETTDGTDCQSATCQGAYCLYERRLSGNQMFIKKSCIIEPLILLDDNTAVEGVDICEVRNTATSRYFVKICNDVHFCNNYCSPGQSPTIPPQRQPLVTCFDCEGYGNECFTGSCQANYCIYELQRRLPTGLTYIKKTCSALPFVEYPDNTPSTTINQCEYRTINDIEYHIKVCNSAANCNTACPATPGQVSVVCTSCQANNQDDCSGGTCQGAYCIFSRQKTTSGSLVKKSCANEATLSFGDNSPYTDFSHCQFKNVNGVSYALKACNSSLCNTACADGDPGYNTSNEGFSTLRAFFHSEIGPHDDMPQATAVSALFESKFRSHNLKIKGTSPSIRVNQQFDSSRSRLLDVMGQSVSRDDFIWTLTEQPHMDRREIIVKKYPEIKKLFGVDPSLKYVVSAMVLFQVFMCWLLQDADWTLVLLESYLCGGVINHAMTLAIHDISHNTAFGNGRPLLNRFFGMFANLPIAIPISVSFKKYHVEHHRYLGEDGLDTDVPTELEAKFFTSPAKKLLWLALQPLFYGFRPLIIYKKAPTDMEIVNFIIQIAFDLLILRFFGLKSLIYLVFGTLIAMGLHPSAGHFISEHYAFSENQETYSYYGAWNLCTFNVGYHVEHHDFPYIPGRDLPKLRQIAPEYYETLEQHHSMMKILRDFVFEPTMGPYARLKRKPRAPQQFYGNNPLAVYAEALFHYTGFYQIREYAESVFDLNNNKKVL</sequence>
<dbReference type="AlphaFoldDB" id="A0A8S1HH25"/>
<name>A0A8S1HH25_9PELO</name>
<dbReference type="InterPro" id="IPR011388">
    <property type="entry name" value="DES1/DES2"/>
</dbReference>
<evidence type="ECO:0000256" key="5">
    <source>
        <dbReference type="ARBA" id="ARBA00022989"/>
    </source>
</evidence>
<gene>
    <name evidence="12" type="ORF">CAUJ_LOCUS11168</name>
</gene>
<keyword evidence="4 9" id="KW-0812">Transmembrane</keyword>
<feature type="transmembrane region" description="Helical" evidence="9">
    <location>
        <begin position="676"/>
        <end position="700"/>
    </location>
</feature>